<evidence type="ECO:0000313" key="3">
    <source>
        <dbReference type="Proteomes" id="UP000616143"/>
    </source>
</evidence>
<accession>A0A830H0W8</accession>
<proteinExistence type="predicted"/>
<gene>
    <name evidence="2" type="ORF">GCM10007116_11890</name>
</gene>
<sequence>MKFMFVEALEESLYSSVSLVSASELESELSALKEQIKALKEVMERQQGDLSGSKATLEKLESMVLQLERELSWRAVAKSQGLWKSRRCKHVNSGICGAWHVSEPEKLGVPQDAVEITDGAKRVSVIKFPDLCIACPLYEPRRE</sequence>
<comment type="caution">
    <text evidence="2">The sequence shown here is derived from an EMBL/GenBank/DDBJ whole genome shotgun (WGS) entry which is preliminary data.</text>
</comment>
<dbReference type="AlphaFoldDB" id="A0A830H0W8"/>
<evidence type="ECO:0000313" key="2">
    <source>
        <dbReference type="EMBL" id="GGT96007.1"/>
    </source>
</evidence>
<protein>
    <submittedName>
        <fullName evidence="2">Uncharacterized protein</fullName>
    </submittedName>
</protein>
<feature type="coiled-coil region" evidence="1">
    <location>
        <begin position="22"/>
        <end position="70"/>
    </location>
</feature>
<dbReference type="Proteomes" id="UP000616143">
    <property type="component" value="Unassembled WGS sequence"/>
</dbReference>
<reference evidence="2" key="1">
    <citation type="journal article" date="2014" name="Int. J. Syst. Evol. Microbiol.">
        <title>Complete genome sequence of Corynebacterium casei LMG S-19264T (=DSM 44701T), isolated from a smear-ripened cheese.</title>
        <authorList>
            <consortium name="US DOE Joint Genome Institute (JGI-PGF)"/>
            <person name="Walter F."/>
            <person name="Albersmeier A."/>
            <person name="Kalinowski J."/>
            <person name="Ruckert C."/>
        </authorList>
    </citation>
    <scope>NUCLEOTIDE SEQUENCE</scope>
    <source>
        <strain evidence="2">JCM 31740</strain>
    </source>
</reference>
<reference evidence="2" key="2">
    <citation type="submission" date="2020-09" db="EMBL/GenBank/DDBJ databases">
        <authorList>
            <person name="Sun Q."/>
            <person name="Ohkuma M."/>
        </authorList>
    </citation>
    <scope>NUCLEOTIDE SEQUENCE</scope>
    <source>
        <strain evidence="2">JCM 31740</strain>
    </source>
</reference>
<evidence type="ECO:0000256" key="1">
    <source>
        <dbReference type="SAM" id="Coils"/>
    </source>
</evidence>
<name>A0A830H0W8_9CREN</name>
<keyword evidence="1" id="KW-0175">Coiled coil</keyword>
<organism evidence="2 3">
    <name type="scientific">Sulfodiicoccus acidiphilus</name>
    <dbReference type="NCBI Taxonomy" id="1670455"/>
    <lineage>
        <taxon>Archaea</taxon>
        <taxon>Thermoproteota</taxon>
        <taxon>Thermoprotei</taxon>
        <taxon>Sulfolobales</taxon>
        <taxon>Sulfolobaceae</taxon>
        <taxon>Sulfodiicoccus</taxon>
    </lineage>
</organism>
<dbReference type="EMBL" id="BMQS01000010">
    <property type="protein sequence ID" value="GGT96007.1"/>
    <property type="molecule type" value="Genomic_DNA"/>
</dbReference>